<dbReference type="Gene3D" id="1.10.1200.10">
    <property type="entry name" value="ACP-like"/>
    <property type="match status" value="2"/>
</dbReference>
<dbReference type="InterPro" id="IPR000873">
    <property type="entry name" value="AMP-dep_synth/lig_dom"/>
</dbReference>
<evidence type="ECO:0000259" key="5">
    <source>
        <dbReference type="PROSITE" id="PS50075"/>
    </source>
</evidence>
<dbReference type="InterPro" id="IPR029058">
    <property type="entry name" value="AB_hydrolase_fold"/>
</dbReference>
<dbReference type="RefSeq" id="WP_007616325.1">
    <property type="nucleotide sequence ID" value="NZ_BANX01000001.1"/>
</dbReference>
<dbReference type="Gene3D" id="3.40.50.12780">
    <property type="entry name" value="N-terminal domain of ligase-like"/>
    <property type="match status" value="2"/>
</dbReference>
<dbReference type="NCBIfam" id="NF003417">
    <property type="entry name" value="PRK04813.1"/>
    <property type="match status" value="5"/>
</dbReference>
<organism evidence="6 7">
    <name type="scientific">Gordonia soli NBRC 108243</name>
    <dbReference type="NCBI Taxonomy" id="1223545"/>
    <lineage>
        <taxon>Bacteria</taxon>
        <taxon>Bacillati</taxon>
        <taxon>Actinomycetota</taxon>
        <taxon>Actinomycetes</taxon>
        <taxon>Mycobacteriales</taxon>
        <taxon>Gordoniaceae</taxon>
        <taxon>Gordonia</taxon>
    </lineage>
</organism>
<dbReference type="FunFam" id="3.40.50.980:FF:000002">
    <property type="entry name" value="Enterobactin synthetase component F"/>
    <property type="match status" value="1"/>
</dbReference>
<dbReference type="FunFam" id="3.30.300.30:FF:000010">
    <property type="entry name" value="Enterobactin synthetase component F"/>
    <property type="match status" value="1"/>
</dbReference>
<feature type="compositionally biased region" description="Gly residues" evidence="4">
    <location>
        <begin position="4358"/>
        <end position="4367"/>
    </location>
</feature>
<dbReference type="Gene3D" id="3.30.559.10">
    <property type="entry name" value="Chloramphenicol acetyltransferase-like domain"/>
    <property type="match status" value="4"/>
</dbReference>
<dbReference type="Pfam" id="PF00668">
    <property type="entry name" value="Condensation"/>
    <property type="match status" value="4"/>
</dbReference>
<dbReference type="GO" id="GO:0005737">
    <property type="term" value="C:cytoplasm"/>
    <property type="evidence" value="ECO:0007669"/>
    <property type="project" value="TreeGrafter"/>
</dbReference>
<dbReference type="Gene3D" id="2.30.38.10">
    <property type="entry name" value="Luciferase, Domain 3"/>
    <property type="match status" value="2"/>
</dbReference>
<dbReference type="FunFam" id="3.40.50.980:FF:000001">
    <property type="entry name" value="Non-ribosomal peptide synthetase"/>
    <property type="match status" value="2"/>
</dbReference>
<dbReference type="GO" id="GO:0044550">
    <property type="term" value="P:secondary metabolite biosynthetic process"/>
    <property type="evidence" value="ECO:0007669"/>
    <property type="project" value="UniProtKB-ARBA"/>
</dbReference>
<dbReference type="InterPro" id="IPR023213">
    <property type="entry name" value="CAT-like_dom_sf"/>
</dbReference>
<dbReference type="InterPro" id="IPR020806">
    <property type="entry name" value="PKS_PP-bd"/>
</dbReference>
<dbReference type="Pfam" id="PF00550">
    <property type="entry name" value="PP-binding"/>
    <property type="match status" value="4"/>
</dbReference>
<dbReference type="Pfam" id="PF13193">
    <property type="entry name" value="AMP-binding_C"/>
    <property type="match status" value="4"/>
</dbReference>
<evidence type="ECO:0000256" key="1">
    <source>
        <dbReference type="ARBA" id="ARBA00001957"/>
    </source>
</evidence>
<dbReference type="GO" id="GO:0043041">
    <property type="term" value="P:amino acid activation for nonribosomal peptide biosynthetic process"/>
    <property type="evidence" value="ECO:0007669"/>
    <property type="project" value="TreeGrafter"/>
</dbReference>
<dbReference type="Pfam" id="PF00975">
    <property type="entry name" value="Thioesterase"/>
    <property type="match status" value="1"/>
</dbReference>
<dbReference type="PROSITE" id="PS00455">
    <property type="entry name" value="AMP_BINDING"/>
    <property type="match status" value="4"/>
</dbReference>
<dbReference type="PANTHER" id="PTHR45527:SF1">
    <property type="entry name" value="FATTY ACID SYNTHASE"/>
    <property type="match status" value="1"/>
</dbReference>
<feature type="region of interest" description="Disordered" evidence="4">
    <location>
        <begin position="3159"/>
        <end position="3185"/>
    </location>
</feature>
<dbReference type="SUPFAM" id="SSF47336">
    <property type="entry name" value="ACP-like"/>
    <property type="match status" value="4"/>
</dbReference>
<feature type="region of interest" description="Disordered" evidence="4">
    <location>
        <begin position="4629"/>
        <end position="4656"/>
    </location>
</feature>
<dbReference type="InterPro" id="IPR042099">
    <property type="entry name" value="ANL_N_sf"/>
</dbReference>
<dbReference type="SMART" id="SM00824">
    <property type="entry name" value="PKS_TE"/>
    <property type="match status" value="1"/>
</dbReference>
<dbReference type="PANTHER" id="PTHR45527">
    <property type="entry name" value="NONRIBOSOMAL PEPTIDE SYNTHETASE"/>
    <property type="match status" value="1"/>
</dbReference>
<dbReference type="InterPro" id="IPR009081">
    <property type="entry name" value="PP-bd_ACP"/>
</dbReference>
<proteinExistence type="predicted"/>
<dbReference type="PROSITE" id="PS50075">
    <property type="entry name" value="CARRIER"/>
    <property type="match status" value="4"/>
</dbReference>
<dbReference type="Gene3D" id="3.30.300.30">
    <property type="match status" value="4"/>
</dbReference>
<name>M0QCC9_9ACTN</name>
<sequence length="4656" mass="499457">MTTHDAIQSMTEPDVALPMTAAQRGIFYAQQIDPDVPMSVAAFAEFSDAVDGDIMDRAVQVTSSEVESGQIRLVPTEDGEPLVQVDHSRDIILGHRDFSDHKDPRAAAVAWMDEHRSRPTDLFSDPLLETWLLHLGPQHVIWYCWGHHIAFDGYAAMFMMVRVAQHYTAMAAGEDSPGVQMASIAEIAEIDDTYRNSERFSTDRDYWAGRLTGDDAGPAGPELTSFSQRSDVAAPTASVRTATLRTDLVERIRTVAHDHHVRPASVITAAVGLYLARFNDRSEAMLSLPVAVRDRDILRTSAGLTSNVVPIRLAIDESADHPTTVGDLLEHANADIKGALKHQRYRHEDIVADVLASPSGRRGFFGPMVNVMLFFEHIDFGSLRAQLNVLSTGPVEDASVNVYDGFSGGMALDLEANPNVYRPWEIESHHRRLVDFVDRFVHADADLPVTELELITADELAAVDRSIHGDTVDLGGLTLPDLLDEAARRFPDESALVDAHGPTLAYADLQTRAEAGAQTLADLGVGPESVVGVMVPRSVDQVVALHAITRAGAAFVPIDPAEPAERLEHILTTAAPALVITGSDVDTDAVPATTLPVGELGAGQSASARSLRSRRPDDGARSLRSRRPDDGARSLRSRRPHPDQAAYVLFTSGSTGKPKGVMISHRAIVNRLRWMQAAYDLTPSDRVLQKTPSTFDVSVWEFYWPLITGAALVIPRPDGHRDPWYLREVIAEHGVTTTHFVPSMLATFADALRGDEQTRADLKTLSTIVTSGEALTPTTVGATAEVTSAPIHNLYGPTEAAIDVTFHNRCRADGTTVPIGRPVWNTTTHVLDHRLQPQPVGAIGELYLGGVQLARGYRNRSDLTAARFIADPTGAGGRLYRTGDLVRRRADGALEYLGRSDSQVKIRGQRVELGEIEAALAALDGVSSAGVVVRDDLVADSSAVVGYVSGTADLDDRRLREQLATVLPDHMIPTVIMVLDDLPTTANGKLDRRALPEPAIRRGETEMIRPEGDLEHLVAATIATVLGLDEVSMISGFFELGGNSLSATRIAARLSKATGHRIGIRTIFDGDHAAGIVAALRADGLDDADAPAAGTAAVEVTHVEIDGPVPLSPAQHRLWLTARLDPDEAGTYNIPFTVRLVGDLDTDALRAALNDLVGRHEPLRTRVQEIDGIPHQDVTDVRDDLIELPVLSEGPHQDVREFARTAFDLTADLPIRARLVRHADSDHSLTVVIHHIAADGWSLAPLAGDLATAYRARRDGAAPEWAPLPVGYRQVSADRHAWLDDESSSAADQLRFWADTLVGAPAEADLPYDRPRPLRSDLSGGTVHTSLPPALHRRLREIADRHDATMFMVLHAAVVALLRNLSRTDDITVGTPVSGRGDAELDSMVGMFVNTLVLRSAVDKSASFADLLADLRTADLDAFENADLPFDRLVTELNPVRSGNGHPFFGVSIAVEDTSAIELDFAGLSATASRVDTGQTKFDLQFTFTEHGERDPGRRGLGVEIAYASALFDRETVRGLASRLERVLDTVATDPDAVIGDVTILEAHERLDLVPAVGPGHRPVAHFTEMLSTAVASAPDRVAVTSGDRSLTYGELDRASNSLARLLIAEGAGPERYVAVSLPRGVDWMIALWAVAKAGSAWVPVDPEYPTQRIAFMVENSQANLLVTDHISRPDLDGIDTAPTVVELDSEDVLAARDAADGGPVTDADRRSPVEVDQPAYLIYTSGTTGTPKGVVVSHRGLADFAAAEVAQFGITSSSRTMHLASPSFDASVLELLMAVGAAATMYIVPAGIVGGRELSDLMAAQQVSHAFLTPSLLTTMRPEDLPDLETLVIGGEHPNPEAVRRWSADRRLFNAYGPTETTVVATVSEDIDPDDFVTIGRPIRGVAAMVLDERLQPVAPGAVGELYVCGPHLARGYHGIRNLTSKRFVANPYGEPGERMYRTGDLVRWRTDHTLEYRGRADHQAKIRGHRIELGEIDAALTSDDAVRDAVTVVVGEGDQARLVSYVTTEDVADIRTIRDRLADQLPRHMVPSTLIPLDEIPTTPIGKVDRRALPDPSEVDAEGALDVSGETAFVEPRGEVETRIAAAVADLLGIDVAGVGRDHDFFDLGGNSLLATQIVGHLEQIGGRRIPVRAIFDHPRIADLARLAAGSTGETANEAADGSADSIDVDERPLAQLQHDPDAPVAPGPAQQQLWFLNQLAGDGGADGAESADAGAYTIAFALDLHGELDVDALRGALRHAVDRHEPLRTVYPESDGRPRIRIRTTDEVAPELEVETIAAADWTAESEKLARAPFDLTVDAPIRARLHRIIDDAGTSENDEQVDGPPRHKLTIVIHHIAADGWSMAPLSRDIAGAYADLRRGNEPRQQQPAIDYRDYLRWQADTLGIDRENATVTPEGSRLADLAQWWRTELEDVDVTPILLPDAHREADADRSAGVIEVPFSGDLRNALRDHAGREATEFMAVHAVFAALLHRLNADPEVHVAHRASDIVIGTPVAGRTDPRLADLVGMFVNSVVLRTRVEPDATFADLLDVVRRGDLEALSQSDMPFEQLVATLNPPRTGRHPLFQIALTFENLPTSAAGSTVGAIDLDGVQAIPEEVDTGATRFDLELRIRGDVARFTYDTSVFSEERIAGLARRFVALAEQVVEDPTLRLDDYTVLLPDDGEVATPAGIAPRHLADIIGDAVAANPDGIAVDDGLRTLTYAQLDELSARWAHHLVDLGVGTEDVIATAIPRSIESVAAVWAVTRAGATVLPIDPQYPSDRINHMLSDSGALLGITTPGGFDDVPHHIWWLTTDALEMGAQNGASVPVSSIPRHVDSAAYIVYTSGSTGTPKGVSVTHRGLAPFASTQTHRYDVAADSRTLHFASPSFDASMLELLIAVDAAATMVIAPPTIYGGDELTEFLDEHRVSHAFITPAALAAAHPRELPHLRSLGVGGEAFGPELVERWGRGRRFLNAYGPTETTIVITMSEPLRPGGPITMGRPVDSARALVLDHRLRALPPYTPGDLYLMGPALARGYHNRAGRTATAFVAAPDGAPGARMYRTGDIVMRDLQDGLVFRGRGDNQVKVRGFRIELDEVDSVLSAHPDVDFAVTVVHGTGSEATLASYVTPAAPTGAPTDALVDASVLQAFVRDRLPRQMVPSTITVLDEIPLTGNGKLDRRALPTPQTAVADDAPNGRLPEDPAERLVARTIAAVTDRPVTEVAAEDDFFALGGTSLQATTVVSRLNVHHRGEPIRVRAVFDNPTIAALAALLDVDPETVDAEVEPTGAVVADRPRPDRIPLAPMQRRLWSIAGSGPASAEYAMPFALRLRGELDVAALRDALADVLARHTSLRTVYPATDDGPMGTILDDPYRIIGALEPQESGDVADHVLEMCAPGFDLTVDAPVRAALVRSEGHAESDDQAESDGQAESDEHTLILVVHHIAADGASLPTMVGDLMTAYRERLAGRDELWEPADLDYRDYAATMTGSDGAAATADLDRDYWTSQLAGAPAETTVPPAFDLDRLNSSGDDARGVGTTITVPVDADLRDALSRFATERSTTPFTVLHTATAVLLHRLGLGRDLVIGTPVANRSPRSGSTVDYQRVVGMFVNTLALRTVIDPSASAAELIDQVRDADLNAWDHLDAPFDDVVADLNPQRELGRHPLFQIALSVHDFTDGVAGASLPAAEGLTLDIAEVDAHAAKFDLQFTATGMHQDADAPAIALTYATDRYREHDAADLITRLLRVVRAIVDDPQRAVGDIRVTDPLEVATLSPVPGDAPAQPATFGDILAEAVAANPDGKAAVAVGEGGVEKSISYAELDARSNRLARLLIGRGIPADPTPERPETVVAMAIPRSIEALVAIWAVIKSGAAYVPVDPTYPADRIAHMLADSGAVSVLTTTAAAASIETDLPVIAIDDLAIRTRISHSSPAPISDDERFAKVSVEQLAYVIYTSGSTGTPKGVLVPHRGLAAVRDELRNRMEPRNASRVLHFASPSFDASVLEFLLAAGGASTLVIVPPTIYGGADLADFISRHKVTHAFITPAAVGSMDPATVPTLQRLAVGGEAVGAELVRQWAPGRHLLNVYGPTETTVITTHSAELDATDQVTIGAPNNGVAALVLDDRLHPVPAGVTGELYLIGDQVTRGYHNRPRLTAMRFVPAPMVTGPEYAGQRMYRTGDLVRWTPDGRLDYVGRADDQVQIRGFRVELSEIDDVIGAHPDVHVAATIVDDRSGAATLRTYVTAEGSATPDPAELRRHASGRLPRHMLPTTITVLDQLPMTPVGKLDRRALPEPEVGVGRTPAEGLERSIADVFADVLGIDAVGADDGFFDLGGNSLMATTVVSRLREQLEQEVSVQQLFVSPSPAELATALSGGTTGGPGSAGTGSSPALAPVLTLRKPPAQRNEGTPAPLFVIHPAIGLSWSFTSLLPHIAGDRAVYGLQNPSLSGAQAPATIADLAADYVARIREIAPHGPYHLLGWSLGGIVAQEVAVALQRDGHDVGQLVLLDSYVVADRPELHVAPSVRELLSEFGLDVGTEDAEPDLDEVADALHGTAGPLAELSRDDLEAVYRVFVDASPLAESWQPRTFSGDAVFVSATVDPPQGPPAVSDWIDRITGTITDVRLDSTHARMLLPENVTGFLHALDDGRGQPTRQPAGRHRQNDITITSEKEQR</sequence>
<dbReference type="InterPro" id="IPR045851">
    <property type="entry name" value="AMP-bd_C_sf"/>
</dbReference>
<keyword evidence="3" id="KW-0597">Phosphoprotein</keyword>
<dbReference type="InterPro" id="IPR020802">
    <property type="entry name" value="TesA-like"/>
</dbReference>
<dbReference type="SUPFAM" id="SSF52777">
    <property type="entry name" value="CoA-dependent acyltransferases"/>
    <property type="match status" value="8"/>
</dbReference>
<dbReference type="UniPathway" id="UPA00011"/>
<dbReference type="Pfam" id="PF00501">
    <property type="entry name" value="AMP-binding"/>
    <property type="match status" value="4"/>
</dbReference>
<evidence type="ECO:0000256" key="2">
    <source>
        <dbReference type="ARBA" id="ARBA00022450"/>
    </source>
</evidence>
<dbReference type="SUPFAM" id="SSF53474">
    <property type="entry name" value="alpha/beta-Hydrolases"/>
    <property type="match status" value="1"/>
</dbReference>
<feature type="domain" description="Carrier" evidence="5">
    <location>
        <begin position="1009"/>
        <end position="1084"/>
    </location>
</feature>
<dbReference type="InterPro" id="IPR036736">
    <property type="entry name" value="ACP-like_sf"/>
</dbReference>
<accession>M0QCC9</accession>
<reference evidence="6 7" key="1">
    <citation type="submission" date="2013-01" db="EMBL/GenBank/DDBJ databases">
        <title>Whole genome shotgun sequence of Gordonia soli NBRC 108243.</title>
        <authorList>
            <person name="Isaki-Nakamura S."/>
            <person name="Hosoyama A."/>
            <person name="Tsuchikane K."/>
            <person name="Ando Y."/>
            <person name="Baba S."/>
            <person name="Ohji S."/>
            <person name="Hamada M."/>
            <person name="Tamura T."/>
            <person name="Yamazoe A."/>
            <person name="Yamazaki S."/>
            <person name="Fujita N."/>
        </authorList>
    </citation>
    <scope>NUCLEOTIDE SEQUENCE [LARGE SCALE GENOMIC DNA]</scope>
    <source>
        <strain evidence="6 7">NBRC 108243</strain>
    </source>
</reference>
<dbReference type="InterPro" id="IPR006162">
    <property type="entry name" value="Ppantetheine_attach_site"/>
</dbReference>
<feature type="domain" description="Carrier" evidence="5">
    <location>
        <begin position="2077"/>
        <end position="2154"/>
    </location>
</feature>
<evidence type="ECO:0000313" key="7">
    <source>
        <dbReference type="Proteomes" id="UP000011666"/>
    </source>
</evidence>
<feature type="compositionally biased region" description="Basic and acidic residues" evidence="4">
    <location>
        <begin position="614"/>
        <end position="633"/>
    </location>
</feature>
<dbReference type="CDD" id="cd17646">
    <property type="entry name" value="A_NRPS_AB3403-like"/>
    <property type="match status" value="1"/>
</dbReference>
<dbReference type="Gene3D" id="3.40.50.980">
    <property type="match status" value="4"/>
</dbReference>
<dbReference type="GO" id="GO:0003824">
    <property type="term" value="F:catalytic activity"/>
    <property type="evidence" value="ECO:0007669"/>
    <property type="project" value="InterPro"/>
</dbReference>
<dbReference type="InterPro" id="IPR010071">
    <property type="entry name" value="AA_adenyl_dom"/>
</dbReference>
<dbReference type="SMART" id="SM00823">
    <property type="entry name" value="PKS_PP"/>
    <property type="match status" value="4"/>
</dbReference>
<dbReference type="STRING" id="1223545.GS4_01_00750"/>
<dbReference type="InterPro" id="IPR001242">
    <property type="entry name" value="Condensation_dom"/>
</dbReference>
<dbReference type="NCBIfam" id="TIGR01733">
    <property type="entry name" value="AA-adenyl-dom"/>
    <property type="match status" value="4"/>
</dbReference>
<feature type="region of interest" description="Disordered" evidence="4">
    <location>
        <begin position="4353"/>
        <end position="4374"/>
    </location>
</feature>
<evidence type="ECO:0000313" key="6">
    <source>
        <dbReference type="EMBL" id="GAC66273.1"/>
    </source>
</evidence>
<dbReference type="EMBL" id="BANX01000001">
    <property type="protein sequence ID" value="GAC66273.1"/>
    <property type="molecule type" value="Genomic_DNA"/>
</dbReference>
<comment type="cofactor">
    <cofactor evidence="1">
        <name>pantetheine 4'-phosphate</name>
        <dbReference type="ChEBI" id="CHEBI:47942"/>
    </cofactor>
</comment>
<dbReference type="InterPro" id="IPR020845">
    <property type="entry name" value="AMP-binding_CS"/>
</dbReference>
<dbReference type="SUPFAM" id="SSF56801">
    <property type="entry name" value="Acetyl-CoA synthetase-like"/>
    <property type="match status" value="4"/>
</dbReference>
<protein>
    <submittedName>
        <fullName evidence="6">Putative non-ribosomal peptide synthetase</fullName>
    </submittedName>
</protein>
<dbReference type="PROSITE" id="PS00012">
    <property type="entry name" value="PHOSPHOPANTETHEINE"/>
    <property type="match status" value="3"/>
</dbReference>
<keyword evidence="2" id="KW-0596">Phosphopantetheine</keyword>
<keyword evidence="7" id="KW-1185">Reference proteome</keyword>
<dbReference type="GO" id="GO:0008610">
    <property type="term" value="P:lipid biosynthetic process"/>
    <property type="evidence" value="ECO:0007669"/>
    <property type="project" value="UniProtKB-ARBA"/>
</dbReference>
<comment type="caution">
    <text evidence="6">The sequence shown here is derived from an EMBL/GenBank/DDBJ whole genome shotgun (WGS) entry which is preliminary data.</text>
</comment>
<dbReference type="CDD" id="cd19540">
    <property type="entry name" value="LCL_NRPS-like"/>
    <property type="match status" value="1"/>
</dbReference>
<evidence type="ECO:0000256" key="3">
    <source>
        <dbReference type="ARBA" id="ARBA00022553"/>
    </source>
</evidence>
<feature type="region of interest" description="Disordered" evidence="4">
    <location>
        <begin position="595"/>
        <end position="639"/>
    </location>
</feature>
<evidence type="ECO:0000256" key="4">
    <source>
        <dbReference type="SAM" id="MobiDB-lite"/>
    </source>
</evidence>
<dbReference type="CDD" id="cd05930">
    <property type="entry name" value="A_NRPS"/>
    <property type="match status" value="1"/>
</dbReference>
<dbReference type="InterPro" id="IPR025110">
    <property type="entry name" value="AMP-bd_C"/>
</dbReference>
<feature type="domain" description="Carrier" evidence="5">
    <location>
        <begin position="4284"/>
        <end position="4359"/>
    </location>
</feature>
<dbReference type="Gene3D" id="3.40.50.1820">
    <property type="entry name" value="alpha/beta hydrolase"/>
    <property type="match status" value="2"/>
</dbReference>
<dbReference type="FunFam" id="2.30.38.10:FF:000001">
    <property type="entry name" value="Non-ribosomal peptide synthetase PvdI"/>
    <property type="match status" value="1"/>
</dbReference>
<dbReference type="eggNOG" id="COG1020">
    <property type="taxonomic scope" value="Bacteria"/>
</dbReference>
<gene>
    <name evidence="6" type="ORF">GS4_01_00750</name>
</gene>
<dbReference type="Gene3D" id="3.30.559.30">
    <property type="entry name" value="Nonribosomal peptide synthetase, condensation domain"/>
    <property type="match status" value="4"/>
</dbReference>
<dbReference type="InterPro" id="IPR001031">
    <property type="entry name" value="Thioesterase"/>
</dbReference>
<dbReference type="GO" id="GO:0031177">
    <property type="term" value="F:phosphopantetheine binding"/>
    <property type="evidence" value="ECO:0007669"/>
    <property type="project" value="InterPro"/>
</dbReference>
<feature type="domain" description="Carrier" evidence="5">
    <location>
        <begin position="3183"/>
        <end position="3261"/>
    </location>
</feature>
<dbReference type="FunFam" id="3.40.50.12780:FF:000012">
    <property type="entry name" value="Non-ribosomal peptide synthetase"/>
    <property type="match status" value="1"/>
</dbReference>
<dbReference type="Proteomes" id="UP000011666">
    <property type="component" value="Unassembled WGS sequence"/>
</dbReference>